<comment type="caution">
    <text evidence="2">The sequence shown here is derived from an EMBL/GenBank/DDBJ whole genome shotgun (WGS) entry which is preliminary data.</text>
</comment>
<dbReference type="InterPro" id="IPR043443">
    <property type="entry name" value="FYB1/2-like"/>
</dbReference>
<sequence length="656" mass="73100">MPHEGEGLRNFKELRAKFQNLDASSLSGPIKFPADVSQKGDFGSRQSTKTSASGKPPSSSHNQHSPNCADGDPQPIKPQEVKVTQKSETQKCSNYLEPPSFSGSAVSSWKASPQLDVYQSNGEIASKKKVMVNDSFRNKLWSWEVLSQKSETPSVFLPASCGSRAFHLKDQKSIKLTPEEPREKMEIKEAQSLPSHRHLMAQRRLCAISEDPTVRLSQCSRESGTNSSPERSLTGSICHPVYDNELTSQTPEEQPDVRHPQLPSIKPLPSVESLGPPPPKPPRPPVVTLQAFQRQAAALSKPDGEEESEGSPDAEFEEPHNYEATISYLRHSGSSINLCTAKKNADWVKELLEKLSSRLEREMGTDGEGFPTLELKKLATQKHPWAPTKQLQQRADLVESQDFHALSARRCPLPVGSIEATLGVITSTPTPPSQSEHPLLLRSDEESLPYLGISKTKKWGTYTSTHPWQKKGKWISSSLCSPRWKELYNSLWKLSEGSDTLGQLHHKQIFLNVFKASNRVKCVDSKIGENKFSDAFLAPDVRKVFFFQPSDIYYVHLMFLSHEESDMTERLTLSLFHFFTCMITQRSEKLNNYKLPTPVFLGFTHGSAGKESTCNVGDLGSIPGLGRSPGEGNSYPLHDLVQHLLSFFSSHQSLDE</sequence>
<dbReference type="GO" id="GO:0072659">
    <property type="term" value="P:protein localization to plasma membrane"/>
    <property type="evidence" value="ECO:0007669"/>
    <property type="project" value="TreeGrafter"/>
</dbReference>
<dbReference type="AlphaFoldDB" id="A0A5N3WYK4"/>
<feature type="compositionally biased region" description="Pro residues" evidence="1">
    <location>
        <begin position="275"/>
        <end position="285"/>
    </location>
</feature>
<reference evidence="2 3" key="1">
    <citation type="submission" date="2019-06" db="EMBL/GenBank/DDBJ databases">
        <title>Discovery of a novel chromosome fission-fusion reversal in muntjac.</title>
        <authorList>
            <person name="Mudd A.B."/>
            <person name="Bredeson J.V."/>
            <person name="Baum R."/>
            <person name="Hockemeyer D."/>
            <person name="Rokhsar D.S."/>
        </authorList>
    </citation>
    <scope>NUCLEOTIDE SEQUENCE [LARGE SCALE GENOMIC DNA]</scope>
    <source>
        <strain evidence="2">UTSW_UCB_Mm</strain>
        <tissue evidence="2">Fibroblast cell line</tissue>
    </source>
</reference>
<evidence type="ECO:0000313" key="2">
    <source>
        <dbReference type="EMBL" id="KAB0366691.1"/>
    </source>
</evidence>
<protein>
    <submittedName>
        <fullName evidence="2">Uncharacterized protein</fullName>
    </submittedName>
</protein>
<proteinExistence type="predicted"/>
<feature type="compositionally biased region" description="Polar residues" evidence="1">
    <location>
        <begin position="44"/>
        <end position="53"/>
    </location>
</feature>
<dbReference type="GO" id="GO:0050852">
    <property type="term" value="P:T cell receptor signaling pathway"/>
    <property type="evidence" value="ECO:0007669"/>
    <property type="project" value="TreeGrafter"/>
</dbReference>
<evidence type="ECO:0000256" key="1">
    <source>
        <dbReference type="SAM" id="MobiDB-lite"/>
    </source>
</evidence>
<dbReference type="Proteomes" id="UP000326458">
    <property type="component" value="Unassembled WGS sequence"/>
</dbReference>
<organism evidence="2 3">
    <name type="scientific">Muntiacus muntjak</name>
    <name type="common">Barking deer</name>
    <name type="synonym">Indian muntjac</name>
    <dbReference type="NCBI Taxonomy" id="9888"/>
    <lineage>
        <taxon>Eukaryota</taxon>
        <taxon>Metazoa</taxon>
        <taxon>Chordata</taxon>
        <taxon>Craniata</taxon>
        <taxon>Vertebrata</taxon>
        <taxon>Euteleostomi</taxon>
        <taxon>Mammalia</taxon>
        <taxon>Eutheria</taxon>
        <taxon>Laurasiatheria</taxon>
        <taxon>Artiodactyla</taxon>
        <taxon>Ruminantia</taxon>
        <taxon>Pecora</taxon>
        <taxon>Cervidae</taxon>
        <taxon>Muntiacinae</taxon>
        <taxon>Muntiacus</taxon>
    </lineage>
</organism>
<feature type="region of interest" description="Disordered" evidence="1">
    <location>
        <begin position="216"/>
        <end position="319"/>
    </location>
</feature>
<keyword evidence="3" id="KW-1185">Reference proteome</keyword>
<dbReference type="PANTHER" id="PTHR16830:SF1">
    <property type="entry name" value="FYN-BINDING PROTEIN 2"/>
    <property type="match status" value="1"/>
</dbReference>
<feature type="compositionally biased region" description="Polar residues" evidence="1">
    <location>
        <begin position="216"/>
        <end position="235"/>
    </location>
</feature>
<gene>
    <name evidence="2" type="ORF">FD754_010847</name>
</gene>
<dbReference type="GO" id="GO:0005886">
    <property type="term" value="C:plasma membrane"/>
    <property type="evidence" value="ECO:0007669"/>
    <property type="project" value="InterPro"/>
</dbReference>
<feature type="compositionally biased region" description="Acidic residues" evidence="1">
    <location>
        <begin position="304"/>
        <end position="316"/>
    </location>
</feature>
<dbReference type="PANTHER" id="PTHR16830">
    <property type="entry name" value="SH2 CONTAINING ADAPTOR PRAM-1 RELATED"/>
    <property type="match status" value="1"/>
</dbReference>
<feature type="compositionally biased region" description="Low complexity" evidence="1">
    <location>
        <begin position="56"/>
        <end position="67"/>
    </location>
</feature>
<dbReference type="EMBL" id="VCEA01000001">
    <property type="protein sequence ID" value="KAB0366691.1"/>
    <property type="molecule type" value="Genomic_DNA"/>
</dbReference>
<feature type="region of interest" description="Disordered" evidence="1">
    <location>
        <begin position="22"/>
        <end position="100"/>
    </location>
</feature>
<dbReference type="GO" id="GO:0007229">
    <property type="term" value="P:integrin-mediated signaling pathway"/>
    <property type="evidence" value="ECO:0007669"/>
    <property type="project" value="InterPro"/>
</dbReference>
<accession>A0A5N3WYK4</accession>
<name>A0A5N3WYK4_MUNMU</name>
<feature type="compositionally biased region" description="Basic and acidic residues" evidence="1">
    <location>
        <begin position="79"/>
        <end position="89"/>
    </location>
</feature>
<evidence type="ECO:0000313" key="3">
    <source>
        <dbReference type="Proteomes" id="UP000326458"/>
    </source>
</evidence>